<reference evidence="5 6" key="1">
    <citation type="submission" date="2018-01" db="EMBL/GenBank/DDBJ databases">
        <title>Comparison of the Chinese Bamboo Partridge and Red Junglefowl genome sequences highlights the importance of demography in genome evolution.</title>
        <authorList>
            <person name="Tiley G.P."/>
            <person name="Kimball R.T."/>
            <person name="Braun E.L."/>
            <person name="Burleigh J.G."/>
        </authorList>
    </citation>
    <scope>NUCLEOTIDE SEQUENCE [LARGE SCALE GENOMIC DNA]</scope>
    <source>
        <strain evidence="5">RTK389</strain>
        <tissue evidence="5">Blood</tissue>
    </source>
</reference>
<dbReference type="OrthoDB" id="9942256at2759"/>
<dbReference type="InterPro" id="IPR018159">
    <property type="entry name" value="Spectrin/alpha-actinin"/>
</dbReference>
<accession>A0A2P4THX3</accession>
<dbReference type="GO" id="GO:0003779">
    <property type="term" value="F:actin binding"/>
    <property type="evidence" value="ECO:0007669"/>
    <property type="project" value="UniProtKB-KW"/>
</dbReference>
<sequence length="815" mass="92184">MSCRDHRCKLSSVPVYVSTAEVILSPSRMTPPPPFESIVRDRPFQKMPPTARHPPNGQVAEIIQGNASSSPSSVSSGAYCSRLDVVLEHTDWRKGLGNASHCADLSDRKSRWSSSPRDSQRCGSGCSGTWSTPASYKQFLERDKSVHFSSEKNNPLKFAVSLPSDVLSCKAPPSWTSRLNVDLSAIPDVSTLCSKNRHASLEPCDSFPLQQGCSQCNVQMQDLHASMKLYISTCSLTVKPFRADSHASNHVHSSLLMPQLEKLSETPAGLSTGSHKPKPGFPSGGSPALQITRFHVTSSKYPSFPQETVSRDTWLSPAALTGRENSAYGSEVTSRDLSPELIVFQNHPSSKPEFGKSPCDRLTPAHHKVSKITLILATPWTAMPIQVVYLKSSDLGSSVDEVEQLIRKHEAFEKLLASQDEKITSLQEQANKLEKDGGLDGIQIQHKLDTILQRKKQIKNLSQSRREKLQTALLLALFYQNLAEAEDWISERMQKLEDPSIQDPSNLQDKMKLLQKHQVFEAEILANEEIITAVNKKGEALVSMGHPKSGEIRRQVRMLQERWEKLKRAVAARGKMLEDSRDFLEFLQKVDQVEAWIREKEVMINIGDVGNDYEHCLQLIKKLNEFRGATSGETTVDDAHIKAINALAMKLERQNKEETKTIYQRRKQLNEKAEHYETQLWKFSSLKHTPKILFSNKRWNSFHGNLNAYRRKLEGALEIHALIREIDDITERITEKSVLIQALDYGKDVGSVENLIRRHEEMEREINVIKSKIEPLELESFRLSTRNPSINDKLTMKQHEMKNNWLRLQGQAKQR</sequence>
<feature type="region of interest" description="Disordered" evidence="4">
    <location>
        <begin position="107"/>
        <end position="128"/>
    </location>
</feature>
<feature type="coiled-coil region" evidence="3">
    <location>
        <begin position="402"/>
        <end position="436"/>
    </location>
</feature>
<dbReference type="CDD" id="cd00176">
    <property type="entry name" value="SPEC"/>
    <property type="match status" value="2"/>
</dbReference>
<dbReference type="Proteomes" id="UP000237246">
    <property type="component" value="Unassembled WGS sequence"/>
</dbReference>
<dbReference type="SUPFAM" id="SSF46966">
    <property type="entry name" value="Spectrin repeat"/>
    <property type="match status" value="3"/>
</dbReference>
<dbReference type="PANTHER" id="PTHR11915">
    <property type="entry name" value="SPECTRIN/FILAMIN RELATED CYTOSKELETAL PROTEIN"/>
    <property type="match status" value="1"/>
</dbReference>
<keyword evidence="2" id="KW-0009">Actin-binding</keyword>
<dbReference type="FunFam" id="1.20.58.60:FF:000355">
    <property type="entry name" value="Spectrin, beta, non-erythrocytic 5"/>
    <property type="match status" value="1"/>
</dbReference>
<gene>
    <name evidence="5" type="ORF">CIB84_000300</name>
</gene>
<dbReference type="Gene3D" id="1.20.58.60">
    <property type="match status" value="3"/>
</dbReference>
<keyword evidence="3" id="KW-0175">Coiled coil</keyword>
<dbReference type="SMART" id="SM00150">
    <property type="entry name" value="SPEC"/>
    <property type="match status" value="4"/>
</dbReference>
<keyword evidence="6" id="KW-1185">Reference proteome</keyword>
<evidence type="ECO:0000313" key="6">
    <source>
        <dbReference type="Proteomes" id="UP000237246"/>
    </source>
</evidence>
<evidence type="ECO:0000313" key="5">
    <source>
        <dbReference type="EMBL" id="POI35949.1"/>
    </source>
</evidence>
<dbReference type="FunFam" id="1.20.58.60:FF:000361">
    <property type="entry name" value="Spectrin, beta, non-erythrocytic 5"/>
    <property type="match status" value="1"/>
</dbReference>
<dbReference type="Pfam" id="PF00435">
    <property type="entry name" value="Spectrin"/>
    <property type="match status" value="4"/>
</dbReference>
<name>A0A2P4THX3_BAMTH</name>
<comment type="caution">
    <text evidence="5">The sequence shown here is derived from an EMBL/GenBank/DDBJ whole genome shotgun (WGS) entry which is preliminary data.</text>
</comment>
<feature type="coiled-coil region" evidence="3">
    <location>
        <begin position="752"/>
        <end position="779"/>
    </location>
</feature>
<evidence type="ECO:0000256" key="4">
    <source>
        <dbReference type="SAM" id="MobiDB-lite"/>
    </source>
</evidence>
<evidence type="ECO:0000256" key="1">
    <source>
        <dbReference type="ARBA" id="ARBA00022737"/>
    </source>
</evidence>
<protein>
    <submittedName>
        <fullName evidence="5">Uncharacterized protein</fullName>
    </submittedName>
</protein>
<organism evidence="5 6">
    <name type="scientific">Bambusicola thoracicus</name>
    <name type="common">Chinese bamboo-partridge</name>
    <name type="synonym">Perdix thoracica</name>
    <dbReference type="NCBI Taxonomy" id="9083"/>
    <lineage>
        <taxon>Eukaryota</taxon>
        <taxon>Metazoa</taxon>
        <taxon>Chordata</taxon>
        <taxon>Craniata</taxon>
        <taxon>Vertebrata</taxon>
        <taxon>Euteleostomi</taxon>
        <taxon>Archelosauria</taxon>
        <taxon>Archosauria</taxon>
        <taxon>Dinosauria</taxon>
        <taxon>Saurischia</taxon>
        <taxon>Theropoda</taxon>
        <taxon>Coelurosauria</taxon>
        <taxon>Aves</taxon>
        <taxon>Neognathae</taxon>
        <taxon>Galloanserae</taxon>
        <taxon>Galliformes</taxon>
        <taxon>Phasianidae</taxon>
        <taxon>Perdicinae</taxon>
        <taxon>Bambusicola</taxon>
    </lineage>
</organism>
<dbReference type="AlphaFoldDB" id="A0A2P4THX3"/>
<keyword evidence="1" id="KW-0677">Repeat</keyword>
<evidence type="ECO:0000256" key="2">
    <source>
        <dbReference type="ARBA" id="ARBA00023203"/>
    </source>
</evidence>
<evidence type="ECO:0000256" key="3">
    <source>
        <dbReference type="SAM" id="Coils"/>
    </source>
</evidence>
<dbReference type="EMBL" id="PPHD01000121">
    <property type="protein sequence ID" value="POI35949.1"/>
    <property type="molecule type" value="Genomic_DNA"/>
</dbReference>
<dbReference type="InterPro" id="IPR002017">
    <property type="entry name" value="Spectrin_repeat"/>
</dbReference>
<proteinExistence type="predicted"/>